<keyword evidence="3" id="KW-1185">Reference proteome</keyword>
<dbReference type="InterPro" id="IPR052392">
    <property type="entry name" value="Kelch-BTB_domain-containing"/>
</dbReference>
<gene>
    <name evidence="2" type="ORF">TrLO_g4065</name>
</gene>
<evidence type="ECO:0000256" key="1">
    <source>
        <dbReference type="SAM" id="Coils"/>
    </source>
</evidence>
<comment type="caution">
    <text evidence="2">The sequence shown here is derived from an EMBL/GenBank/DDBJ whole genome shotgun (WGS) entry which is preliminary data.</text>
</comment>
<name>A0A9W7EI41_9STRA</name>
<dbReference type="InterPro" id="IPR011333">
    <property type="entry name" value="SKP1/BTB/POZ_sf"/>
</dbReference>
<organism evidence="2 3">
    <name type="scientific">Triparma laevis f. longispina</name>
    <dbReference type="NCBI Taxonomy" id="1714387"/>
    <lineage>
        <taxon>Eukaryota</taxon>
        <taxon>Sar</taxon>
        <taxon>Stramenopiles</taxon>
        <taxon>Ochrophyta</taxon>
        <taxon>Bolidophyceae</taxon>
        <taxon>Parmales</taxon>
        <taxon>Triparmaceae</taxon>
        <taxon>Triparma</taxon>
    </lineage>
</organism>
<feature type="coiled-coil region" evidence="1">
    <location>
        <begin position="293"/>
        <end position="320"/>
    </location>
</feature>
<evidence type="ECO:0000313" key="2">
    <source>
        <dbReference type="EMBL" id="GMH79502.1"/>
    </source>
</evidence>
<dbReference type="Gene3D" id="3.30.710.10">
    <property type="entry name" value="Potassium Channel Kv1.1, Chain A"/>
    <property type="match status" value="1"/>
</dbReference>
<accession>A0A9W7EI41</accession>
<proteinExistence type="predicted"/>
<keyword evidence="1" id="KW-0175">Coiled coil</keyword>
<dbReference type="CDD" id="cd14733">
    <property type="entry name" value="BACK"/>
    <property type="match status" value="1"/>
</dbReference>
<dbReference type="AlphaFoldDB" id="A0A9W7EI41"/>
<dbReference type="OrthoDB" id="202001at2759"/>
<dbReference type="PANTHER" id="PTHR46375:SF3">
    <property type="entry name" value="KELCH REPEAT AND BTB DOMAIN-CONTAINING PROTEIN 13"/>
    <property type="match status" value="1"/>
</dbReference>
<dbReference type="EMBL" id="BRXW01000918">
    <property type="protein sequence ID" value="GMH79502.1"/>
    <property type="molecule type" value="Genomic_DNA"/>
</dbReference>
<dbReference type="Proteomes" id="UP001165122">
    <property type="component" value="Unassembled WGS sequence"/>
</dbReference>
<evidence type="ECO:0000313" key="3">
    <source>
        <dbReference type="Proteomes" id="UP001165122"/>
    </source>
</evidence>
<dbReference type="PANTHER" id="PTHR46375">
    <property type="entry name" value="KELCH REPEAT AND BTB DOMAIN-CONTAINING PROTEIN 13-RELATED"/>
    <property type="match status" value="1"/>
</dbReference>
<reference evidence="3" key="1">
    <citation type="journal article" date="2023" name="Commun. Biol.">
        <title>Genome analysis of Parmales, the sister group of diatoms, reveals the evolutionary specialization of diatoms from phago-mixotrophs to photoautotrophs.</title>
        <authorList>
            <person name="Ban H."/>
            <person name="Sato S."/>
            <person name="Yoshikawa S."/>
            <person name="Yamada K."/>
            <person name="Nakamura Y."/>
            <person name="Ichinomiya M."/>
            <person name="Sato N."/>
            <person name="Blanc-Mathieu R."/>
            <person name="Endo H."/>
            <person name="Kuwata A."/>
            <person name="Ogata H."/>
        </authorList>
    </citation>
    <scope>NUCLEOTIDE SEQUENCE [LARGE SCALE GENOMIC DNA]</scope>
    <source>
        <strain evidence="3">NIES 3700</strain>
    </source>
</reference>
<protein>
    <submittedName>
        <fullName evidence="2">Uncharacterized protein</fullName>
    </submittedName>
</protein>
<sequence>MADVPPEAELEDDGRLLITSEDFYYDTQALPATAPLVLLNDIAAQERVAQETDFQERLHRKIFGEDDLDYTTETRKRRAELLSSKTCAENDVLQFATGSEVHQVSLLAAATHCDLCFNFVRSKLGGQCNDARSSIGLDQFSSSSVASFCSILSAYESMLTQQTERTCDVAAAEVTEPPYVTAENVLELLEIMHYLQSTVLLHSLSNFIENKVDTSNCGSILILADRFALPNLFEASVSHMTSSLDDIKKDECWEDFPSHLQNRLLTLRAAVCSSILGRGTKSKVFFSSSEEFLAIFSDNLRDQRERLREAEQRQAEILAVRGETPNTQDAAIKIERQRKRIIVLQTFYAEQVRIFRTPQPNKRKAGRFEL</sequence>